<dbReference type="SUPFAM" id="SSF51197">
    <property type="entry name" value="Clavaminate synthase-like"/>
    <property type="match status" value="1"/>
</dbReference>
<reference evidence="4" key="2">
    <citation type="submission" date="2018-08" db="UniProtKB">
        <authorList>
            <consortium name="EnsemblPlants"/>
        </authorList>
    </citation>
    <scope>IDENTIFICATION</scope>
    <source>
        <strain evidence="4">Yugu1</strain>
    </source>
</reference>
<protein>
    <recommendedName>
        <fullName evidence="3">Fe2OG dioxygenase domain-containing protein</fullName>
    </recommendedName>
</protein>
<dbReference type="GO" id="GO:0006402">
    <property type="term" value="P:mRNA catabolic process"/>
    <property type="evidence" value="ECO:0007669"/>
    <property type="project" value="InterPro"/>
</dbReference>
<dbReference type="EMBL" id="AGNK02001736">
    <property type="status" value="NOT_ANNOTATED_CDS"/>
    <property type="molecule type" value="Genomic_DNA"/>
</dbReference>
<dbReference type="PANTHER" id="PTHR31447:SF2">
    <property type="entry name" value="RNA DEMETHYLASE ALKBH10B"/>
    <property type="match status" value="1"/>
</dbReference>
<organism evidence="4 5">
    <name type="scientific">Setaria italica</name>
    <name type="common">Foxtail millet</name>
    <name type="synonym">Panicum italicum</name>
    <dbReference type="NCBI Taxonomy" id="4555"/>
    <lineage>
        <taxon>Eukaryota</taxon>
        <taxon>Viridiplantae</taxon>
        <taxon>Streptophyta</taxon>
        <taxon>Embryophyta</taxon>
        <taxon>Tracheophyta</taxon>
        <taxon>Spermatophyta</taxon>
        <taxon>Magnoliopsida</taxon>
        <taxon>Liliopsida</taxon>
        <taxon>Poales</taxon>
        <taxon>Poaceae</taxon>
        <taxon>PACMAD clade</taxon>
        <taxon>Panicoideae</taxon>
        <taxon>Panicodae</taxon>
        <taxon>Paniceae</taxon>
        <taxon>Cenchrinae</taxon>
        <taxon>Setaria</taxon>
    </lineage>
</organism>
<dbReference type="InterPro" id="IPR037151">
    <property type="entry name" value="AlkB-like_sf"/>
</dbReference>
<dbReference type="eggNOG" id="KOG4176">
    <property type="taxonomic scope" value="Eukaryota"/>
</dbReference>
<dbReference type="GO" id="GO:0003729">
    <property type="term" value="F:mRNA binding"/>
    <property type="evidence" value="ECO:0007669"/>
    <property type="project" value="InterPro"/>
</dbReference>
<comment type="similarity">
    <text evidence="1">Belongs to the alkB family.</text>
</comment>
<evidence type="ECO:0000259" key="3">
    <source>
        <dbReference type="PROSITE" id="PS51471"/>
    </source>
</evidence>
<dbReference type="PANTHER" id="PTHR31447">
    <property type="entry name" value="HYDROXYPROLINE-RICH GLYCOPROTEIN FAMILY PROTEIN-RELATED"/>
    <property type="match status" value="1"/>
</dbReference>
<dbReference type="InterPro" id="IPR044842">
    <property type="entry name" value="ALKBH9B/ALKBH10B-like"/>
</dbReference>
<evidence type="ECO:0000313" key="5">
    <source>
        <dbReference type="Proteomes" id="UP000004995"/>
    </source>
</evidence>
<feature type="region of interest" description="Disordered" evidence="2">
    <location>
        <begin position="1"/>
        <end position="25"/>
    </location>
</feature>
<dbReference type="Proteomes" id="UP000004995">
    <property type="component" value="Unassembled WGS sequence"/>
</dbReference>
<feature type="compositionally biased region" description="Acidic residues" evidence="2">
    <location>
        <begin position="203"/>
        <end position="216"/>
    </location>
</feature>
<feature type="domain" description="Fe2OG dioxygenase" evidence="3">
    <location>
        <begin position="421"/>
        <end position="518"/>
    </location>
</feature>
<dbReference type="AlphaFoldDB" id="K3Z4F1"/>
<dbReference type="GO" id="GO:0032451">
    <property type="term" value="F:demethylase activity"/>
    <property type="evidence" value="ECO:0007669"/>
    <property type="project" value="InterPro"/>
</dbReference>
<dbReference type="HOGENOM" id="CLU_026669_0_0_1"/>
<feature type="region of interest" description="Disordered" evidence="2">
    <location>
        <begin position="203"/>
        <end position="288"/>
    </location>
</feature>
<dbReference type="InterPro" id="IPR044861">
    <property type="entry name" value="IPNS-like_FE2OG_OXY"/>
</dbReference>
<dbReference type="Gene3D" id="2.60.120.590">
    <property type="entry name" value="Alpha-ketoglutarate-dependent dioxygenase AlkB-like"/>
    <property type="match status" value="1"/>
</dbReference>
<proteinExistence type="inferred from homology"/>
<dbReference type="Pfam" id="PF03171">
    <property type="entry name" value="2OG-FeII_Oxy"/>
    <property type="match status" value="1"/>
</dbReference>
<dbReference type="Gramene" id="KQL15577">
    <property type="protein sequence ID" value="KQL15577"/>
    <property type="gene ID" value="SETIT_021419mg"/>
</dbReference>
<evidence type="ECO:0000313" key="4">
    <source>
        <dbReference type="EnsemblPlants" id="KQL15577"/>
    </source>
</evidence>
<dbReference type="EnsemblPlants" id="KQL15577">
    <property type="protein sequence ID" value="KQL15577"/>
    <property type="gene ID" value="SETIT_021419mg"/>
</dbReference>
<dbReference type="InterPro" id="IPR005123">
    <property type="entry name" value="Oxoglu/Fe-dep_dioxygenase_dom"/>
</dbReference>
<sequence length="658" mass="70357">MGVWLATLPWTPSPGRAARHAPQEGRPGVIRDRAIEATRYFARRAMLPRSEPSGELPSVSEGQRVGRKRRLAIAGAMTTGGMPGSPVGSAAGGPAAPEVAARDAVIGWFRGEFAAANAMIDALCGHLAQIGGGGGAEYEAAFAALHRRRANWFPVLHMQKFYPVADVTAELRRVADARAAAAAGSCCYSDEAASTVIHEPMEDLPAEPEPEPEQEQDPVQQDPAPAAEEADGGAVASPAAEYHEPDAEVDSSGDSSERKAASTEDDTVADGHHTDQGSQGEHSLPESYPICSDHEECIARPERIKIQKGFVAKESVKGHMVNVVKGLKIYEDVFTTSEIMKVADFINEIRQAGRNGELSGETFIFFNKQIKGNKREIIQLGVPLFQPTTEEANCHIEPIPLVLQAVIDHLVLWRLIPESRKPNSVIINFFDEDEHSQPYFKPPHLDNPISTLLLSETTMAFGRSLVTDSNGNYKGPLTLSLKQGSLLVMRGNSADMARHVVCPSSNRRVSITFARVRPSTPVDLSPLPSPTKAMTPWQPQPAVAAQVTAPGCMAQKAPVGGAIIGYATAPQAVLTPAAWGMAVRAPVMMVAAAPGRPMVMASSGSGGGGGNVGKRMGRSGTGVFLPWTVGPKRYNKHLPPRIQKRRFSAMMSPIEAQG</sequence>
<evidence type="ECO:0000256" key="2">
    <source>
        <dbReference type="SAM" id="MobiDB-lite"/>
    </source>
</evidence>
<evidence type="ECO:0000256" key="1">
    <source>
        <dbReference type="ARBA" id="ARBA00007879"/>
    </source>
</evidence>
<dbReference type="OMA" id="VEICSNH"/>
<dbReference type="PROSITE" id="PS51471">
    <property type="entry name" value="FE2OG_OXY"/>
    <property type="match status" value="1"/>
</dbReference>
<feature type="compositionally biased region" description="Low complexity" evidence="2">
    <location>
        <begin position="217"/>
        <end position="236"/>
    </location>
</feature>
<keyword evidence="5" id="KW-1185">Reference proteome</keyword>
<accession>K3Z4F1</accession>
<dbReference type="InParanoid" id="K3Z4F1"/>
<reference evidence="5" key="1">
    <citation type="journal article" date="2012" name="Nat. Biotechnol.">
        <title>Reference genome sequence of the model plant Setaria.</title>
        <authorList>
            <person name="Bennetzen J.L."/>
            <person name="Schmutz J."/>
            <person name="Wang H."/>
            <person name="Percifield R."/>
            <person name="Hawkins J."/>
            <person name="Pontaroli A.C."/>
            <person name="Estep M."/>
            <person name="Feng L."/>
            <person name="Vaughn J.N."/>
            <person name="Grimwood J."/>
            <person name="Jenkins J."/>
            <person name="Barry K."/>
            <person name="Lindquist E."/>
            <person name="Hellsten U."/>
            <person name="Deshpande S."/>
            <person name="Wang X."/>
            <person name="Wu X."/>
            <person name="Mitros T."/>
            <person name="Triplett J."/>
            <person name="Yang X."/>
            <person name="Ye C.Y."/>
            <person name="Mauro-Herrera M."/>
            <person name="Wang L."/>
            <person name="Li P."/>
            <person name="Sharma M."/>
            <person name="Sharma R."/>
            <person name="Ronald P.C."/>
            <person name="Panaud O."/>
            <person name="Kellogg E.A."/>
            <person name="Brutnell T.P."/>
            <person name="Doust A.N."/>
            <person name="Tuskan G.A."/>
            <person name="Rokhsar D."/>
            <person name="Devos K.M."/>
        </authorList>
    </citation>
    <scope>NUCLEOTIDE SEQUENCE [LARGE SCALE GENOMIC DNA]</scope>
    <source>
        <strain evidence="5">cv. Yugu1</strain>
    </source>
</reference>
<name>K3Z4F1_SETIT</name>
<dbReference type="STRING" id="4555.K3Z4F1"/>